<dbReference type="GO" id="GO:0045892">
    <property type="term" value="P:negative regulation of DNA-templated transcription"/>
    <property type="evidence" value="ECO:0007669"/>
    <property type="project" value="TreeGrafter"/>
</dbReference>
<feature type="binding site" evidence="1">
    <location>
        <position position="136"/>
    </location>
    <ligand>
        <name>Zn(2+)</name>
        <dbReference type="ChEBI" id="CHEBI:29105"/>
    </ligand>
</feature>
<dbReference type="Gene3D" id="1.10.10.10">
    <property type="entry name" value="Winged helix-like DNA-binding domain superfamily/Winged helix DNA-binding domain"/>
    <property type="match status" value="1"/>
</dbReference>
<feature type="binding site" evidence="1">
    <location>
        <position position="97"/>
    </location>
    <ligand>
        <name>Zn(2+)</name>
        <dbReference type="ChEBI" id="CHEBI:29105"/>
    </ligand>
</feature>
<dbReference type="PANTHER" id="PTHR33202:SF22">
    <property type="entry name" value="HYDROGEN PEROXIDE SENSITIVE REPRESSOR"/>
    <property type="match status" value="1"/>
</dbReference>
<evidence type="ECO:0000256" key="1">
    <source>
        <dbReference type="PIRSR" id="PIRSR602481-1"/>
    </source>
</evidence>
<dbReference type="InterPro" id="IPR002481">
    <property type="entry name" value="FUR"/>
</dbReference>
<dbReference type="Pfam" id="PF01475">
    <property type="entry name" value="FUR"/>
    <property type="match status" value="1"/>
</dbReference>
<keyword evidence="3" id="KW-1185">Reference proteome</keyword>
<gene>
    <name evidence="2" type="ORF">Cop2CBH44_12050</name>
</gene>
<protein>
    <submittedName>
        <fullName evidence="2">Transcriptional regulator</fullName>
    </submittedName>
</protein>
<organism evidence="2 3">
    <name type="scientific">Coprobacter secundus subsp. similis</name>
    <dbReference type="NCBI Taxonomy" id="2751153"/>
    <lineage>
        <taxon>Bacteria</taxon>
        <taxon>Pseudomonadati</taxon>
        <taxon>Bacteroidota</taxon>
        <taxon>Bacteroidia</taxon>
        <taxon>Bacteroidales</taxon>
        <taxon>Barnesiellaceae</taxon>
        <taxon>Coprobacter</taxon>
    </lineage>
</organism>
<keyword evidence="1" id="KW-0479">Metal-binding</keyword>
<proteinExistence type="predicted"/>
<dbReference type="GO" id="GO:1900376">
    <property type="term" value="P:regulation of secondary metabolite biosynthetic process"/>
    <property type="evidence" value="ECO:0007669"/>
    <property type="project" value="TreeGrafter"/>
</dbReference>
<name>A0A7G1HVN0_9BACT</name>
<feature type="binding site" evidence="1">
    <location>
        <position position="100"/>
    </location>
    <ligand>
        <name>Zn(2+)</name>
        <dbReference type="ChEBI" id="CHEBI:29105"/>
    </ligand>
</feature>
<keyword evidence="1" id="KW-0862">Zinc</keyword>
<dbReference type="InterPro" id="IPR036390">
    <property type="entry name" value="WH_DNA-bd_sf"/>
</dbReference>
<dbReference type="AlphaFoldDB" id="A0A7G1HVN0"/>
<dbReference type="SUPFAM" id="SSF46785">
    <property type="entry name" value="Winged helix' DNA-binding domain"/>
    <property type="match status" value="1"/>
</dbReference>
<accession>A0A7G1HVN0</accession>
<dbReference type="InterPro" id="IPR036388">
    <property type="entry name" value="WH-like_DNA-bd_sf"/>
</dbReference>
<dbReference type="GO" id="GO:0003700">
    <property type="term" value="F:DNA-binding transcription factor activity"/>
    <property type="evidence" value="ECO:0007669"/>
    <property type="project" value="InterPro"/>
</dbReference>
<evidence type="ECO:0000313" key="2">
    <source>
        <dbReference type="EMBL" id="BCI62852.1"/>
    </source>
</evidence>
<comment type="cofactor">
    <cofactor evidence="1">
        <name>Zn(2+)</name>
        <dbReference type="ChEBI" id="CHEBI:29105"/>
    </cofactor>
    <text evidence="1">Binds 1 zinc ion per subunit.</text>
</comment>
<sequence>MSTDQCVDKLKNRGIKPTAARIIVFKELSKQESPVSLLELETLIDTLDKSTISRTLSVLLEHHAIHAFEDGSGSTKYEICTSESNCPIQNRHIHFFCEECRHTFCLDNIHIPIVQLPQGFVMDSINYTVKGICPSCNSKR</sequence>
<dbReference type="RefSeq" id="WP_021931512.1">
    <property type="nucleotide sequence ID" value="NZ_AP023322.1"/>
</dbReference>
<dbReference type="GO" id="GO:0008270">
    <property type="term" value="F:zinc ion binding"/>
    <property type="evidence" value="ECO:0007669"/>
    <property type="project" value="TreeGrafter"/>
</dbReference>
<reference evidence="3" key="1">
    <citation type="submission" date="2020-07" db="EMBL/GenBank/DDBJ databases">
        <title>Complete genome sequencing of Coprobacter sp. strain 2CBH44.</title>
        <authorList>
            <person name="Sakamoto M."/>
            <person name="Murakami T."/>
            <person name="Mori H."/>
        </authorList>
    </citation>
    <scope>NUCLEOTIDE SEQUENCE [LARGE SCALE GENOMIC DNA]</scope>
    <source>
        <strain evidence="3">2CBH44</strain>
    </source>
</reference>
<evidence type="ECO:0000313" key="3">
    <source>
        <dbReference type="Proteomes" id="UP000594042"/>
    </source>
</evidence>
<dbReference type="EMBL" id="AP023322">
    <property type="protein sequence ID" value="BCI62852.1"/>
    <property type="molecule type" value="Genomic_DNA"/>
</dbReference>
<feature type="binding site" evidence="1">
    <location>
        <position position="133"/>
    </location>
    <ligand>
        <name>Zn(2+)</name>
        <dbReference type="ChEBI" id="CHEBI:29105"/>
    </ligand>
</feature>
<dbReference type="KEGG" id="copr:Cop2CBH44_12050"/>
<dbReference type="PANTHER" id="PTHR33202">
    <property type="entry name" value="ZINC UPTAKE REGULATION PROTEIN"/>
    <property type="match status" value="1"/>
</dbReference>
<dbReference type="GO" id="GO:0000976">
    <property type="term" value="F:transcription cis-regulatory region binding"/>
    <property type="evidence" value="ECO:0007669"/>
    <property type="project" value="TreeGrafter"/>
</dbReference>
<dbReference type="Proteomes" id="UP000594042">
    <property type="component" value="Chromosome"/>
</dbReference>